<dbReference type="eggNOG" id="ENOG50331Q0">
    <property type="taxonomic scope" value="Bacteria"/>
</dbReference>
<evidence type="ECO:0000256" key="5">
    <source>
        <dbReference type="ARBA" id="ARBA00022989"/>
    </source>
</evidence>
<dbReference type="AlphaFoldDB" id="A0A1T3P847"/>
<keyword evidence="6 7" id="KW-0472">Membrane</keyword>
<evidence type="ECO:0000256" key="7">
    <source>
        <dbReference type="SAM" id="Phobius"/>
    </source>
</evidence>
<evidence type="ECO:0000259" key="8">
    <source>
        <dbReference type="Pfam" id="PF11203"/>
    </source>
</evidence>
<feature type="domain" description="Type VII secretion system protein EccE" evidence="8">
    <location>
        <begin position="198"/>
        <end position="300"/>
    </location>
</feature>
<dbReference type="GO" id="GO:0005886">
    <property type="term" value="C:plasma membrane"/>
    <property type="evidence" value="ECO:0007669"/>
    <property type="project" value="UniProtKB-SubCell"/>
</dbReference>
<comment type="similarity">
    <text evidence="2">Belongs to the EccE family.</text>
</comment>
<evidence type="ECO:0000313" key="9">
    <source>
        <dbReference type="EMBL" id="OPC85192.1"/>
    </source>
</evidence>
<accession>A0A1T3P847</accession>
<dbReference type="NCBIfam" id="TIGR03923">
    <property type="entry name" value="T7SS_EccE"/>
    <property type="match status" value="1"/>
</dbReference>
<protein>
    <submittedName>
        <fullName evidence="9">Type VII secretion protein EccE</fullName>
    </submittedName>
</protein>
<comment type="subcellular location">
    <subcellularLocation>
        <location evidence="1">Cell membrane</location>
    </subcellularLocation>
</comment>
<keyword evidence="3" id="KW-1003">Cell membrane</keyword>
<comment type="caution">
    <text evidence="9">The sequence shown here is derived from an EMBL/GenBank/DDBJ whole genome shotgun (WGS) entry which is preliminary data.</text>
</comment>
<evidence type="ECO:0000256" key="2">
    <source>
        <dbReference type="ARBA" id="ARBA00007759"/>
    </source>
</evidence>
<name>A0A1T3P847_9ACTN</name>
<sequence length="396" mass="42969">MRVHPRAGRIGGVLVQQIVLIQLAVLLVAIGLAANPAVLIGLGAVAILLVVPALVRLRGRWLAQWLPIMYDFRRRRRMPAVPDDADPVLVPVLECAPRLTTTSVTDRDRRSIGLIGDGTFLTAVLLVTSRDEPLRPSRAQRPLPLPAIVSTLDVDDVTLASVQVVQHTQPAPATHLPEEALATRSYRQLVEQGLHDVPALRLTWIALRFEPELCAGAVAARGGGEEGAQRALLRAVNQLAGNLTGAGFEARALDEAELVQALATSCSVNRTTRQYGRGGRRTTESKRAWRCDDRWHTTYWANRWPQLTQGRTSDLVGALTATPAIATTFALTARHGVGGTTALTTHVRIAARSGSELADVTRQLERRARSERIGLTRLDWEQQPALLATLPLGGLS</sequence>
<evidence type="ECO:0000313" key="10">
    <source>
        <dbReference type="Proteomes" id="UP000190037"/>
    </source>
</evidence>
<evidence type="ECO:0000256" key="4">
    <source>
        <dbReference type="ARBA" id="ARBA00022692"/>
    </source>
</evidence>
<proteinExistence type="inferred from homology"/>
<keyword evidence="5 7" id="KW-1133">Transmembrane helix</keyword>
<dbReference type="Pfam" id="PF11203">
    <property type="entry name" value="EccE"/>
    <property type="match status" value="1"/>
</dbReference>
<evidence type="ECO:0000256" key="6">
    <source>
        <dbReference type="ARBA" id="ARBA00023136"/>
    </source>
</evidence>
<evidence type="ECO:0000256" key="3">
    <source>
        <dbReference type="ARBA" id="ARBA00022475"/>
    </source>
</evidence>
<keyword evidence="10" id="KW-1185">Reference proteome</keyword>
<keyword evidence="4 7" id="KW-0812">Transmembrane</keyword>
<organism evidence="9 10">
    <name type="scientific">Embleya scabrispora</name>
    <dbReference type="NCBI Taxonomy" id="159449"/>
    <lineage>
        <taxon>Bacteria</taxon>
        <taxon>Bacillati</taxon>
        <taxon>Actinomycetota</taxon>
        <taxon>Actinomycetes</taxon>
        <taxon>Kitasatosporales</taxon>
        <taxon>Streptomycetaceae</taxon>
        <taxon>Embleya</taxon>
    </lineage>
</organism>
<feature type="transmembrane region" description="Helical" evidence="7">
    <location>
        <begin position="38"/>
        <end position="55"/>
    </location>
</feature>
<reference evidence="9 10" key="1">
    <citation type="submission" date="2017-03" db="EMBL/GenBank/DDBJ databases">
        <title>Draft genome sequence of Streptomyces scabrisporus NF3, endophyte isolated from Amphipterygium adstringens.</title>
        <authorList>
            <person name="Vazquez M."/>
            <person name="Ceapa C.D."/>
            <person name="Rodriguez Luna D."/>
            <person name="Sanchez Esquivel S."/>
        </authorList>
    </citation>
    <scope>NUCLEOTIDE SEQUENCE [LARGE SCALE GENOMIC DNA]</scope>
    <source>
        <strain evidence="9 10">NF3</strain>
    </source>
</reference>
<dbReference type="EMBL" id="MWQN01000001">
    <property type="protein sequence ID" value="OPC85192.1"/>
    <property type="molecule type" value="Genomic_DNA"/>
</dbReference>
<evidence type="ECO:0000256" key="1">
    <source>
        <dbReference type="ARBA" id="ARBA00004236"/>
    </source>
</evidence>
<dbReference type="Proteomes" id="UP000190037">
    <property type="component" value="Unassembled WGS sequence"/>
</dbReference>
<dbReference type="STRING" id="159449.B4N89_21370"/>
<dbReference type="InterPro" id="IPR050051">
    <property type="entry name" value="EccE_dom"/>
</dbReference>
<dbReference type="OrthoDB" id="3813742at2"/>
<feature type="transmembrane region" description="Helical" evidence="7">
    <location>
        <begin position="12"/>
        <end position="32"/>
    </location>
</feature>
<dbReference type="InterPro" id="IPR021368">
    <property type="entry name" value="T7SS_EccE"/>
</dbReference>
<gene>
    <name evidence="9" type="ORF">B4N89_21370</name>
</gene>